<reference evidence="1 2" key="1">
    <citation type="submission" date="2014-07" db="EMBL/GenBank/DDBJ databases">
        <authorList>
            <person name="Wibberg Daniel"/>
        </authorList>
    </citation>
    <scope>NUCLEOTIDE SEQUENCE [LARGE SCALE GENOMIC DNA]</scope>
</reference>
<gene>
    <name evidence="1" type="ORF">BT1A1_2325</name>
</gene>
<dbReference type="InterPro" id="IPR025716">
    <property type="entry name" value="Post-transcriptional_regulator"/>
</dbReference>
<name>A0A090IVM5_9BACI</name>
<dbReference type="AlphaFoldDB" id="A0A090IVM5"/>
<evidence type="ECO:0000313" key="2">
    <source>
        <dbReference type="Proteomes" id="UP000040576"/>
    </source>
</evidence>
<evidence type="ECO:0008006" key="3">
    <source>
        <dbReference type="Google" id="ProtNLM"/>
    </source>
</evidence>
<keyword evidence="2" id="KW-1185">Reference proteome</keyword>
<dbReference type="Proteomes" id="UP000040576">
    <property type="component" value="Unassembled WGS sequence"/>
</dbReference>
<dbReference type="EMBL" id="CCRF01000065">
    <property type="protein sequence ID" value="CEE02146.1"/>
    <property type="molecule type" value="Genomic_DNA"/>
</dbReference>
<evidence type="ECO:0000313" key="1">
    <source>
        <dbReference type="EMBL" id="CEE02146.1"/>
    </source>
</evidence>
<dbReference type="RefSeq" id="WP_034771331.1">
    <property type="nucleotide sequence ID" value="NZ_CCRF01000065.1"/>
</dbReference>
<proteinExistence type="predicted"/>
<sequence length="99" mass="11802">MTVHLYEKYREDVAVVLSSKLDEFKVFDYDQVSEDDLWNFLLTKKWRKPREDVHIYEIVRDILSVKVSDFISFQTVEHLKGTDWFSDAGASELEELLKK</sequence>
<accession>A0A090IVM5</accession>
<protein>
    <recommendedName>
        <fullName evidence="3">Post-transcriptional regulator</fullName>
    </recommendedName>
</protein>
<dbReference type="Pfam" id="PF13797">
    <property type="entry name" value="Post_transc_reg"/>
    <property type="match status" value="1"/>
</dbReference>
<organism evidence="1 2">
    <name type="scientific">Caldibacillus thermoamylovorans</name>
    <dbReference type="NCBI Taxonomy" id="35841"/>
    <lineage>
        <taxon>Bacteria</taxon>
        <taxon>Bacillati</taxon>
        <taxon>Bacillota</taxon>
        <taxon>Bacilli</taxon>
        <taxon>Bacillales</taxon>
        <taxon>Bacillaceae</taxon>
        <taxon>Caldibacillus</taxon>
    </lineage>
</organism>